<protein>
    <submittedName>
        <fullName evidence="2">PhzF family phenazine biosynthesis protein</fullName>
    </submittedName>
</protein>
<dbReference type="Proteomes" id="UP000241639">
    <property type="component" value="Unassembled WGS sequence"/>
</dbReference>
<dbReference type="SUPFAM" id="SSF54506">
    <property type="entry name" value="Diaminopimelate epimerase-like"/>
    <property type="match status" value="1"/>
</dbReference>
<dbReference type="InterPro" id="IPR003719">
    <property type="entry name" value="Phenazine_PhzF-like"/>
</dbReference>
<dbReference type="PANTHER" id="PTHR13774">
    <property type="entry name" value="PHENAZINE BIOSYNTHESIS PROTEIN"/>
    <property type="match status" value="1"/>
</dbReference>
<dbReference type="NCBIfam" id="TIGR00654">
    <property type="entry name" value="PhzF_family"/>
    <property type="match status" value="1"/>
</dbReference>
<dbReference type="GO" id="GO:0005737">
    <property type="term" value="C:cytoplasm"/>
    <property type="evidence" value="ECO:0007669"/>
    <property type="project" value="TreeGrafter"/>
</dbReference>
<gene>
    <name evidence="2" type="ORF">C8J48_3121</name>
</gene>
<dbReference type="PIRSF" id="PIRSF016184">
    <property type="entry name" value="PhzC_PhzF"/>
    <property type="match status" value="1"/>
</dbReference>
<dbReference type="GO" id="GO:0016853">
    <property type="term" value="F:isomerase activity"/>
    <property type="evidence" value="ECO:0007669"/>
    <property type="project" value="TreeGrafter"/>
</dbReference>
<name>A0A2T4Z4K4_9BACL</name>
<dbReference type="Gene3D" id="3.10.310.10">
    <property type="entry name" value="Diaminopimelate Epimerase, Chain A, domain 1"/>
    <property type="match status" value="2"/>
</dbReference>
<sequence length="326" mass="35608">MSKIHFTNLKWFCKLVNNGKKGVSDVKKIPVYHVDAFTDVPFGGNPAGVVPEADGLTEEEMKNIARELNLSETAFLFSTNRTGIDFRVRYFTPTDEIDFCGHATVGLAWVLATYGWQEKAEGIVLETNIGTVPVEFSKEAQSLTAVTMTQVPPKIRDVETEPEEIARLTGISAEALDRRYPIKLAYTGNWHLLVPVKSQREIDTARPQLEELAKLNRAQQASTTHLFTFDTEERGYDLYTRDFAPAVGIAEDPVTGAANGALAGYLLLQGILPLHQEHRLNIAQGHAIGRPGTLVITVAAGSKETEPVIQVGGSAVITIAGTLQLP</sequence>
<feature type="active site" evidence="1">
    <location>
        <position position="72"/>
    </location>
</feature>
<keyword evidence="3" id="KW-1185">Reference proteome</keyword>
<dbReference type="Pfam" id="PF02567">
    <property type="entry name" value="PhzC-PhzF"/>
    <property type="match status" value="1"/>
</dbReference>
<reference evidence="2 3" key="1">
    <citation type="submission" date="2018-04" db="EMBL/GenBank/DDBJ databases">
        <title>Genomic Encyclopedia of Archaeal and Bacterial Type Strains, Phase II (KMG-II): from individual species to whole genera.</title>
        <authorList>
            <person name="Goeker M."/>
        </authorList>
    </citation>
    <scope>NUCLEOTIDE SEQUENCE [LARGE SCALE GENOMIC DNA]</scope>
    <source>
        <strain evidence="2 3">DSM 45169</strain>
    </source>
</reference>
<proteinExistence type="predicted"/>
<accession>A0A2T4Z4K4</accession>
<dbReference type="EMBL" id="PZZP01000002">
    <property type="protein sequence ID" value="PTM56796.1"/>
    <property type="molecule type" value="Genomic_DNA"/>
</dbReference>
<comment type="caution">
    <text evidence="2">The sequence shown here is derived from an EMBL/GenBank/DDBJ whole genome shotgun (WGS) entry which is preliminary data.</text>
</comment>
<dbReference type="AlphaFoldDB" id="A0A2T4Z4K4"/>
<evidence type="ECO:0000313" key="2">
    <source>
        <dbReference type="EMBL" id="PTM56796.1"/>
    </source>
</evidence>
<evidence type="ECO:0000313" key="3">
    <source>
        <dbReference type="Proteomes" id="UP000241639"/>
    </source>
</evidence>
<evidence type="ECO:0000256" key="1">
    <source>
        <dbReference type="PIRSR" id="PIRSR016184-1"/>
    </source>
</evidence>
<organism evidence="2 3">
    <name type="scientific">Desmospora activa DSM 45169</name>
    <dbReference type="NCBI Taxonomy" id="1121389"/>
    <lineage>
        <taxon>Bacteria</taxon>
        <taxon>Bacillati</taxon>
        <taxon>Bacillota</taxon>
        <taxon>Bacilli</taxon>
        <taxon>Bacillales</taxon>
        <taxon>Thermoactinomycetaceae</taxon>
        <taxon>Desmospora</taxon>
    </lineage>
</organism>